<dbReference type="InterPro" id="IPR026642">
    <property type="entry name" value="Glcci1/FAM117"/>
</dbReference>
<feature type="region of interest" description="Disordered" evidence="2">
    <location>
        <begin position="1"/>
        <end position="70"/>
    </location>
</feature>
<keyword evidence="4" id="KW-1185">Reference proteome</keyword>
<reference evidence="4" key="1">
    <citation type="journal article" date="2013" name="Genome Biol.">
        <title>Draft genome of the mountain pine beetle, Dendroctonus ponderosae Hopkins, a major forest pest.</title>
        <authorList>
            <person name="Keeling C.I."/>
            <person name="Yuen M.M."/>
            <person name="Liao N.Y."/>
            <person name="Docking T.R."/>
            <person name="Chan S.K."/>
            <person name="Taylor G.A."/>
            <person name="Palmquist D.L."/>
            <person name="Jackman S.D."/>
            <person name="Nguyen A."/>
            <person name="Li M."/>
            <person name="Henderson H."/>
            <person name="Janes J.K."/>
            <person name="Zhao Y."/>
            <person name="Pandoh P."/>
            <person name="Moore R."/>
            <person name="Sperling F.A."/>
            <person name="Huber D.P."/>
            <person name="Birol I."/>
            <person name="Jones S.J."/>
            <person name="Bohlmann J."/>
        </authorList>
    </citation>
    <scope>NUCLEOTIDE SEQUENCE</scope>
</reference>
<keyword evidence="1" id="KW-0597">Phosphoprotein</keyword>
<dbReference type="PANTHER" id="PTHR14972">
    <property type="entry name" value="AGAP011572-PA"/>
    <property type="match status" value="1"/>
</dbReference>
<feature type="compositionally biased region" description="Polar residues" evidence="2">
    <location>
        <begin position="174"/>
        <end position="206"/>
    </location>
</feature>
<dbReference type="Proteomes" id="UP000019118">
    <property type="component" value="Unassembled WGS sequence"/>
</dbReference>
<proteinExistence type="predicted"/>
<dbReference type="AlphaFoldDB" id="A0AAR5Q253"/>
<evidence type="ECO:0000313" key="3">
    <source>
        <dbReference type="EnsemblMetazoa" id="XP_019767297.1"/>
    </source>
</evidence>
<reference evidence="3" key="2">
    <citation type="submission" date="2024-08" db="UniProtKB">
        <authorList>
            <consortium name="EnsemblMetazoa"/>
        </authorList>
    </citation>
    <scope>IDENTIFICATION</scope>
</reference>
<dbReference type="EnsemblMetazoa" id="XM_019911738.1">
    <property type="protein sequence ID" value="XP_019767297.1"/>
    <property type="gene ID" value="LOC109542493"/>
</dbReference>
<name>A0AAR5Q253_DENPD</name>
<protein>
    <recommendedName>
        <fullName evidence="5">Protein FAM117A</fullName>
    </recommendedName>
</protein>
<feature type="region of interest" description="Disordered" evidence="2">
    <location>
        <begin position="174"/>
        <end position="213"/>
    </location>
</feature>
<accession>A0AAR5Q253</accession>
<evidence type="ECO:0000256" key="1">
    <source>
        <dbReference type="ARBA" id="ARBA00022553"/>
    </source>
</evidence>
<evidence type="ECO:0008006" key="5">
    <source>
        <dbReference type="Google" id="ProtNLM"/>
    </source>
</evidence>
<dbReference type="Pfam" id="PF15388">
    <property type="entry name" value="FAM117"/>
    <property type="match status" value="2"/>
</dbReference>
<evidence type="ECO:0000256" key="2">
    <source>
        <dbReference type="SAM" id="MobiDB-lite"/>
    </source>
</evidence>
<sequence length="272" mass="29438">MSKAQHSGKQGPLKATIPFSGVVKSGSPHAPPVSAPRLSWKTSGASPDHVSGQRSPGASCHKAAGREKVSGGAALKTMRRTASLDTVYLKGQWPKDRLHWSHLGPLEDCEWCDRAKGRGLQEHSPQTASCMLGLRSSVEGLNQEIERLVLRTGADARLPTPEGHRAPLAEMLQSRSADTQTPQDFGNDSSSGSSPDTETKLGTSPRINRFLAREPPDGCEKVRLKALDERTDLLLDSAPQPSSFKLRPSLGSAFQILSPRMDQTMCQRRTSE</sequence>
<organism evidence="3 4">
    <name type="scientific">Dendroctonus ponderosae</name>
    <name type="common">Mountain pine beetle</name>
    <dbReference type="NCBI Taxonomy" id="77166"/>
    <lineage>
        <taxon>Eukaryota</taxon>
        <taxon>Metazoa</taxon>
        <taxon>Ecdysozoa</taxon>
        <taxon>Arthropoda</taxon>
        <taxon>Hexapoda</taxon>
        <taxon>Insecta</taxon>
        <taxon>Pterygota</taxon>
        <taxon>Neoptera</taxon>
        <taxon>Endopterygota</taxon>
        <taxon>Coleoptera</taxon>
        <taxon>Polyphaga</taxon>
        <taxon>Cucujiformia</taxon>
        <taxon>Curculionidae</taxon>
        <taxon>Scolytinae</taxon>
        <taxon>Dendroctonus</taxon>
    </lineage>
</organism>
<dbReference type="KEGG" id="dpa:109542493"/>
<dbReference type="PANTHER" id="PTHR14972:SF8">
    <property type="entry name" value="GLUCOCORTICOID-INDUCED TRANSCRIPT 1 PROTEIN-LIKE ISOFORM X1"/>
    <property type="match status" value="1"/>
</dbReference>
<dbReference type="GeneID" id="109542493"/>
<evidence type="ECO:0000313" key="4">
    <source>
        <dbReference type="Proteomes" id="UP000019118"/>
    </source>
</evidence>